<keyword evidence="3" id="KW-0325">Glycoprotein</keyword>
<comment type="similarity">
    <text evidence="1">Belongs to the leprecan family.</text>
</comment>
<protein>
    <recommendedName>
        <fullName evidence="4">Leprecan-like alpha-helical domain-containing protein</fullName>
    </recommendedName>
</protein>
<dbReference type="Pfam" id="PF23557">
    <property type="entry name" value="TPR_leprecan"/>
    <property type="match status" value="1"/>
</dbReference>
<dbReference type="PANTHER" id="PTHR13986:SF4">
    <property type="entry name" value="ENDOPLASMIC RETICULUM PROTEIN SC65"/>
    <property type="match status" value="1"/>
</dbReference>
<dbReference type="AlphaFoldDB" id="A0AAV2LDS4"/>
<dbReference type="Proteomes" id="UP001497482">
    <property type="component" value="Chromosome 23"/>
</dbReference>
<name>A0AAV2LDS4_KNICA</name>
<dbReference type="PANTHER" id="PTHR13986">
    <property type="entry name" value="PROTEIN LYSINE HYDROXYLATION COMPLEX COMPONENT"/>
    <property type="match status" value="1"/>
</dbReference>
<dbReference type="InterPro" id="IPR052284">
    <property type="entry name" value="Collagen_mod_leprecan"/>
</dbReference>
<accession>A0AAV2LDS4</accession>
<dbReference type="InterPro" id="IPR011990">
    <property type="entry name" value="TPR-like_helical_dom_sf"/>
</dbReference>
<evidence type="ECO:0000259" key="4">
    <source>
        <dbReference type="Pfam" id="PF23557"/>
    </source>
</evidence>
<keyword evidence="6" id="KW-1185">Reference proteome</keyword>
<evidence type="ECO:0000256" key="1">
    <source>
        <dbReference type="ARBA" id="ARBA00006487"/>
    </source>
</evidence>
<sequence>MDKYTSEYNLTGFLIDYEERSFESSFLRGVKLVTSEDFGLSSGLLEEALKRYLSEFELCQFDCEGVSRVPQDQDLFSIITDVYTDVLKCKLKCEEKLKPNVGGFFVENFLSTIYHYLQFAYYKLNKGRDAVQCAHSYVLFAPEDQVMKENLVYYEAYRDQWGLQPEDFTPRPEALTHFNQTAALKHMLTFAEKYMGLDDEEFFGAEEAAALADSSPDAEFEAVGDYEESFLSPWIQPRGKGDSGRSDL</sequence>
<proteinExistence type="inferred from homology"/>
<dbReference type="GO" id="GO:0030199">
    <property type="term" value="P:collagen fibril organization"/>
    <property type="evidence" value="ECO:0007669"/>
    <property type="project" value="TreeGrafter"/>
</dbReference>
<dbReference type="GO" id="GO:0005518">
    <property type="term" value="F:collagen binding"/>
    <property type="evidence" value="ECO:0007669"/>
    <property type="project" value="TreeGrafter"/>
</dbReference>
<evidence type="ECO:0000256" key="2">
    <source>
        <dbReference type="ARBA" id="ARBA00022729"/>
    </source>
</evidence>
<evidence type="ECO:0000313" key="5">
    <source>
        <dbReference type="EMBL" id="CAL1600301.1"/>
    </source>
</evidence>
<dbReference type="GO" id="GO:0005783">
    <property type="term" value="C:endoplasmic reticulum"/>
    <property type="evidence" value="ECO:0007669"/>
    <property type="project" value="TreeGrafter"/>
</dbReference>
<feature type="domain" description="Leprecan-like alpha-helical" evidence="4">
    <location>
        <begin position="2"/>
        <end position="157"/>
    </location>
</feature>
<dbReference type="InterPro" id="IPR056585">
    <property type="entry name" value="Leprecan_dom"/>
</dbReference>
<reference evidence="5 6" key="1">
    <citation type="submission" date="2024-04" db="EMBL/GenBank/DDBJ databases">
        <authorList>
            <person name="Waldvogel A.-M."/>
            <person name="Schoenle A."/>
        </authorList>
    </citation>
    <scope>NUCLEOTIDE SEQUENCE [LARGE SCALE GENOMIC DNA]</scope>
</reference>
<gene>
    <name evidence="5" type="ORF">KC01_LOCUS28402</name>
</gene>
<organism evidence="5 6">
    <name type="scientific">Knipowitschia caucasica</name>
    <name type="common">Caucasian dwarf goby</name>
    <name type="synonym">Pomatoschistus caucasicus</name>
    <dbReference type="NCBI Taxonomy" id="637954"/>
    <lineage>
        <taxon>Eukaryota</taxon>
        <taxon>Metazoa</taxon>
        <taxon>Chordata</taxon>
        <taxon>Craniata</taxon>
        <taxon>Vertebrata</taxon>
        <taxon>Euteleostomi</taxon>
        <taxon>Actinopterygii</taxon>
        <taxon>Neopterygii</taxon>
        <taxon>Teleostei</taxon>
        <taxon>Neoteleostei</taxon>
        <taxon>Acanthomorphata</taxon>
        <taxon>Gobiaria</taxon>
        <taxon>Gobiiformes</taxon>
        <taxon>Gobioidei</taxon>
        <taxon>Gobiidae</taxon>
        <taxon>Gobiinae</taxon>
        <taxon>Knipowitschia</taxon>
    </lineage>
</organism>
<dbReference type="EMBL" id="OZ035845">
    <property type="protein sequence ID" value="CAL1600301.1"/>
    <property type="molecule type" value="Genomic_DNA"/>
</dbReference>
<keyword evidence="2" id="KW-0732">Signal</keyword>
<dbReference type="Gene3D" id="1.25.40.10">
    <property type="entry name" value="Tetratricopeptide repeat domain"/>
    <property type="match status" value="1"/>
</dbReference>
<evidence type="ECO:0000313" key="6">
    <source>
        <dbReference type="Proteomes" id="UP001497482"/>
    </source>
</evidence>
<evidence type="ECO:0000256" key="3">
    <source>
        <dbReference type="ARBA" id="ARBA00023180"/>
    </source>
</evidence>